<evidence type="ECO:0000313" key="1">
    <source>
        <dbReference type="EMBL" id="KAJ0095072.1"/>
    </source>
</evidence>
<keyword evidence="2" id="KW-1185">Reference proteome</keyword>
<dbReference type="Proteomes" id="UP001164250">
    <property type="component" value="Chromosome 6"/>
</dbReference>
<organism evidence="1 2">
    <name type="scientific">Pistacia atlantica</name>
    <dbReference type="NCBI Taxonomy" id="434234"/>
    <lineage>
        <taxon>Eukaryota</taxon>
        <taxon>Viridiplantae</taxon>
        <taxon>Streptophyta</taxon>
        <taxon>Embryophyta</taxon>
        <taxon>Tracheophyta</taxon>
        <taxon>Spermatophyta</taxon>
        <taxon>Magnoliopsida</taxon>
        <taxon>eudicotyledons</taxon>
        <taxon>Gunneridae</taxon>
        <taxon>Pentapetalae</taxon>
        <taxon>rosids</taxon>
        <taxon>malvids</taxon>
        <taxon>Sapindales</taxon>
        <taxon>Anacardiaceae</taxon>
        <taxon>Pistacia</taxon>
    </lineage>
</organism>
<dbReference type="EMBL" id="CM047902">
    <property type="protein sequence ID" value="KAJ0095072.1"/>
    <property type="molecule type" value="Genomic_DNA"/>
</dbReference>
<comment type="caution">
    <text evidence="1">The sequence shown here is derived from an EMBL/GenBank/DDBJ whole genome shotgun (WGS) entry which is preliminary data.</text>
</comment>
<reference evidence="2" key="1">
    <citation type="journal article" date="2023" name="G3 (Bethesda)">
        <title>Genome assembly and association tests identify interacting loci associated with vigor, precocity, and sex in interspecific pistachio rootstocks.</title>
        <authorList>
            <person name="Palmer W."/>
            <person name="Jacygrad E."/>
            <person name="Sagayaradj S."/>
            <person name="Cavanaugh K."/>
            <person name="Han R."/>
            <person name="Bertier L."/>
            <person name="Beede B."/>
            <person name="Kafkas S."/>
            <person name="Golino D."/>
            <person name="Preece J."/>
            <person name="Michelmore R."/>
        </authorList>
    </citation>
    <scope>NUCLEOTIDE SEQUENCE [LARGE SCALE GENOMIC DNA]</scope>
</reference>
<accession>A0ACC1B841</accession>
<proteinExistence type="predicted"/>
<evidence type="ECO:0000313" key="2">
    <source>
        <dbReference type="Proteomes" id="UP001164250"/>
    </source>
</evidence>
<sequence>MRKPAVTNKTPIKELGPNKKTRNLLIIFENMAKVAGVLFPQAAGENNVNDYIVTTLFKSTFLLLS</sequence>
<protein>
    <submittedName>
        <fullName evidence="1">Uncharacterized protein</fullName>
    </submittedName>
</protein>
<name>A0ACC1B841_9ROSI</name>
<gene>
    <name evidence="1" type="ORF">Patl1_15289</name>
</gene>